<sequence>MVVDVAVRRLWIAVDGYRHRTSRWMAVAWKIAPRSGSRAVGWPTYGRFCTCSQAILGYIVGGRPGVASLSVLDRRRRISSPGRSRDGSCLEDRALARARGRHIDVDPWGQNICDLWCVERF</sequence>
<reference evidence="1 2" key="1">
    <citation type="journal article" date="2012" name="Genome Biol.">
        <title>Genome and low-iron response of an oceanic diatom adapted to chronic iron limitation.</title>
        <authorList>
            <person name="Lommer M."/>
            <person name="Specht M."/>
            <person name="Roy A.S."/>
            <person name="Kraemer L."/>
            <person name="Andreson R."/>
            <person name="Gutowska M.A."/>
            <person name="Wolf J."/>
            <person name="Bergner S.V."/>
            <person name="Schilhabel M.B."/>
            <person name="Klostermeier U.C."/>
            <person name="Beiko R.G."/>
            <person name="Rosenstiel P."/>
            <person name="Hippler M."/>
            <person name="Laroche J."/>
        </authorList>
    </citation>
    <scope>NUCLEOTIDE SEQUENCE [LARGE SCALE GENOMIC DNA]</scope>
    <source>
        <strain evidence="1 2">CCMP1005</strain>
    </source>
</reference>
<accession>K0SLY1</accession>
<dbReference type="AlphaFoldDB" id="K0SLY1"/>
<dbReference type="Proteomes" id="UP000266841">
    <property type="component" value="Unassembled WGS sequence"/>
</dbReference>
<evidence type="ECO:0000313" key="1">
    <source>
        <dbReference type="EMBL" id="EJK66330.1"/>
    </source>
</evidence>
<proteinExistence type="predicted"/>
<comment type="caution">
    <text evidence="1">The sequence shown here is derived from an EMBL/GenBank/DDBJ whole genome shotgun (WGS) entry which is preliminary data.</text>
</comment>
<gene>
    <name evidence="1" type="ORF">THAOC_12759</name>
</gene>
<evidence type="ECO:0000313" key="2">
    <source>
        <dbReference type="Proteomes" id="UP000266841"/>
    </source>
</evidence>
<name>K0SLY1_THAOC</name>
<dbReference type="EMBL" id="AGNL01015074">
    <property type="protein sequence ID" value="EJK66330.1"/>
    <property type="molecule type" value="Genomic_DNA"/>
</dbReference>
<protein>
    <submittedName>
        <fullName evidence="1">Uncharacterized protein</fullName>
    </submittedName>
</protein>
<keyword evidence="2" id="KW-1185">Reference proteome</keyword>
<organism evidence="1 2">
    <name type="scientific">Thalassiosira oceanica</name>
    <name type="common">Marine diatom</name>
    <dbReference type="NCBI Taxonomy" id="159749"/>
    <lineage>
        <taxon>Eukaryota</taxon>
        <taxon>Sar</taxon>
        <taxon>Stramenopiles</taxon>
        <taxon>Ochrophyta</taxon>
        <taxon>Bacillariophyta</taxon>
        <taxon>Coscinodiscophyceae</taxon>
        <taxon>Thalassiosirophycidae</taxon>
        <taxon>Thalassiosirales</taxon>
        <taxon>Thalassiosiraceae</taxon>
        <taxon>Thalassiosira</taxon>
    </lineage>
</organism>